<accession>A0A5M4FBQ5</accession>
<dbReference type="GO" id="GO:0016874">
    <property type="term" value="F:ligase activity"/>
    <property type="evidence" value="ECO:0007669"/>
    <property type="project" value="UniProtKB-KW"/>
</dbReference>
<protein>
    <submittedName>
        <fullName evidence="7">O-antigen ligase family protein</fullName>
    </submittedName>
</protein>
<feature type="transmembrane region" description="Helical" evidence="5">
    <location>
        <begin position="103"/>
        <end position="122"/>
    </location>
</feature>
<dbReference type="InterPro" id="IPR007016">
    <property type="entry name" value="O-antigen_ligase-rel_domated"/>
</dbReference>
<feature type="transmembrane region" description="Helical" evidence="5">
    <location>
        <begin position="254"/>
        <end position="280"/>
    </location>
</feature>
<feature type="domain" description="O-antigen ligase-related" evidence="6">
    <location>
        <begin position="247"/>
        <end position="353"/>
    </location>
</feature>
<feature type="transmembrane region" description="Helical" evidence="5">
    <location>
        <begin position="399"/>
        <end position="417"/>
    </location>
</feature>
<dbReference type="RefSeq" id="WP_149690464.1">
    <property type="nucleotide sequence ID" value="NZ_SDPQ02000003.1"/>
</dbReference>
<keyword evidence="7" id="KW-0436">Ligase</keyword>
<gene>
    <name evidence="7" type="ORF">ESP70_016900</name>
</gene>
<dbReference type="GO" id="GO:0016020">
    <property type="term" value="C:membrane"/>
    <property type="evidence" value="ECO:0007669"/>
    <property type="project" value="UniProtKB-SubCell"/>
</dbReference>
<evidence type="ECO:0000256" key="4">
    <source>
        <dbReference type="ARBA" id="ARBA00023136"/>
    </source>
</evidence>
<dbReference type="EMBL" id="SDPQ02000003">
    <property type="protein sequence ID" value="KAA1395814.1"/>
    <property type="molecule type" value="Genomic_DNA"/>
</dbReference>
<feature type="transmembrane region" description="Helical" evidence="5">
    <location>
        <begin position="77"/>
        <end position="96"/>
    </location>
</feature>
<keyword evidence="3 5" id="KW-1133">Transmembrane helix</keyword>
<feature type="transmembrane region" description="Helical" evidence="5">
    <location>
        <begin position="372"/>
        <end position="393"/>
    </location>
</feature>
<dbReference type="AlphaFoldDB" id="A0A5M4FBQ5"/>
<organism evidence="7 8">
    <name type="scientific">Aeromicrobium ginsengisoli</name>
    <dbReference type="NCBI Taxonomy" id="363867"/>
    <lineage>
        <taxon>Bacteria</taxon>
        <taxon>Bacillati</taxon>
        <taxon>Actinomycetota</taxon>
        <taxon>Actinomycetes</taxon>
        <taxon>Propionibacteriales</taxon>
        <taxon>Nocardioidaceae</taxon>
        <taxon>Aeromicrobium</taxon>
    </lineage>
</organism>
<dbReference type="OrthoDB" id="4377026at2"/>
<reference evidence="7" key="1">
    <citation type="submission" date="2019-09" db="EMBL/GenBank/DDBJ databases">
        <authorList>
            <person name="Li J."/>
        </authorList>
    </citation>
    <scope>NUCLEOTIDE SEQUENCE [LARGE SCALE GENOMIC DNA]</scope>
    <source>
        <strain evidence="7">JCM 14732</strain>
    </source>
</reference>
<keyword evidence="8" id="KW-1185">Reference proteome</keyword>
<dbReference type="Pfam" id="PF04932">
    <property type="entry name" value="Wzy_C"/>
    <property type="match status" value="1"/>
</dbReference>
<comment type="caution">
    <text evidence="7">The sequence shown here is derived from an EMBL/GenBank/DDBJ whole genome shotgun (WGS) entry which is preliminary data.</text>
</comment>
<sequence length="454" mass="47137">MSTLQFRTSSTAGWSVVAGGLGVLGVTAFLDTSLRHLVLLGLFGAVVLFVVAAHPRSVFRLTGFVLAGAPLLPAPGLGAPLILVLGMGVWVAVALIEGPPLRIGWVEVLAALSVGASGVAMIMTSADSVSIVEYGRWVIAFSLVIPLRMLSAADLASFGRWFVLGSCFGAGFGLVLAVVDRTGRLLDRLSAVGYDPDGNNARVVRGSQTVALRLTGTYVDPNLGAFILVVGLILAVALLRGLSRVAAAGLISAAIALTLSRTSIATVVAAILILIVVANISGRARLALLVATVLSAAGALASPVVRYRLADSFGPTDTGTQARLEAFHHYVNAMQGHWWFGKGWGIPEFRDSSAALLANYVANAPLLTVYRAGVFVGVIFVLLLIAGLFRSYVLVQRGTFAQAVVAAGFAAVALVALQLDFPVVLLPPATMSFAVLLAFLSHDRWTGVTGGDPS</sequence>
<dbReference type="Proteomes" id="UP000380867">
    <property type="component" value="Unassembled WGS sequence"/>
</dbReference>
<comment type="subcellular location">
    <subcellularLocation>
        <location evidence="1">Membrane</location>
        <topology evidence="1">Multi-pass membrane protein</topology>
    </subcellularLocation>
</comment>
<evidence type="ECO:0000256" key="2">
    <source>
        <dbReference type="ARBA" id="ARBA00022692"/>
    </source>
</evidence>
<feature type="transmembrane region" description="Helical" evidence="5">
    <location>
        <begin position="424"/>
        <end position="442"/>
    </location>
</feature>
<evidence type="ECO:0000256" key="5">
    <source>
        <dbReference type="SAM" id="Phobius"/>
    </source>
</evidence>
<name>A0A5M4FBQ5_9ACTN</name>
<keyword evidence="4 5" id="KW-0472">Membrane</keyword>
<evidence type="ECO:0000313" key="7">
    <source>
        <dbReference type="EMBL" id="KAA1395814.1"/>
    </source>
</evidence>
<evidence type="ECO:0000256" key="3">
    <source>
        <dbReference type="ARBA" id="ARBA00022989"/>
    </source>
</evidence>
<feature type="transmembrane region" description="Helical" evidence="5">
    <location>
        <begin position="223"/>
        <end position="242"/>
    </location>
</feature>
<feature type="transmembrane region" description="Helical" evidence="5">
    <location>
        <begin position="12"/>
        <end position="30"/>
    </location>
</feature>
<proteinExistence type="predicted"/>
<evidence type="ECO:0000313" key="8">
    <source>
        <dbReference type="Proteomes" id="UP000380867"/>
    </source>
</evidence>
<evidence type="ECO:0000259" key="6">
    <source>
        <dbReference type="Pfam" id="PF04932"/>
    </source>
</evidence>
<evidence type="ECO:0000256" key="1">
    <source>
        <dbReference type="ARBA" id="ARBA00004141"/>
    </source>
</evidence>
<feature type="transmembrane region" description="Helical" evidence="5">
    <location>
        <begin position="158"/>
        <end position="179"/>
    </location>
</feature>
<feature type="transmembrane region" description="Helical" evidence="5">
    <location>
        <begin position="286"/>
        <end position="305"/>
    </location>
</feature>
<feature type="transmembrane region" description="Helical" evidence="5">
    <location>
        <begin position="37"/>
        <end position="57"/>
    </location>
</feature>
<keyword evidence="2 5" id="KW-0812">Transmembrane</keyword>